<feature type="compositionally biased region" description="Low complexity" evidence="1">
    <location>
        <begin position="51"/>
        <end position="62"/>
    </location>
</feature>
<feature type="compositionally biased region" description="Basic and acidic residues" evidence="1">
    <location>
        <begin position="63"/>
        <end position="74"/>
    </location>
</feature>
<feature type="region of interest" description="Disordered" evidence="1">
    <location>
        <begin position="46"/>
        <end position="74"/>
    </location>
</feature>
<evidence type="ECO:0000313" key="3">
    <source>
        <dbReference type="Proteomes" id="UP000193427"/>
    </source>
</evidence>
<sequence length="74" mass="7552">MHITPRQLLTSGTAAAAVAGALLLGAEDVGLAPFTRAHSVDAANLWMSGNASPPARSAMPRRAPADAHRHSGAR</sequence>
<dbReference type="EMBL" id="CP015118">
    <property type="protein sequence ID" value="ARN23513.1"/>
    <property type="molecule type" value="Genomic_DNA"/>
</dbReference>
<keyword evidence="3" id="KW-1185">Reference proteome</keyword>
<accession>A0A1W6LH22</accession>
<evidence type="ECO:0000256" key="1">
    <source>
        <dbReference type="SAM" id="MobiDB-lite"/>
    </source>
</evidence>
<dbReference type="STRING" id="946333.A4W93_28475"/>
<name>A0A1W6LH22_9BURK</name>
<gene>
    <name evidence="2" type="ORF">A4W93_28475</name>
</gene>
<dbReference type="RefSeq" id="WP_085753839.1">
    <property type="nucleotide sequence ID" value="NZ_BSPR01000017.1"/>
</dbReference>
<organism evidence="2 3">
    <name type="scientific">Piscinibacter gummiphilus</name>
    <dbReference type="NCBI Taxonomy" id="946333"/>
    <lineage>
        <taxon>Bacteria</taxon>
        <taxon>Pseudomonadati</taxon>
        <taxon>Pseudomonadota</taxon>
        <taxon>Betaproteobacteria</taxon>
        <taxon>Burkholderiales</taxon>
        <taxon>Sphaerotilaceae</taxon>
        <taxon>Piscinibacter</taxon>
    </lineage>
</organism>
<evidence type="ECO:0000313" key="2">
    <source>
        <dbReference type="EMBL" id="ARN23513.1"/>
    </source>
</evidence>
<protein>
    <submittedName>
        <fullName evidence="2">Uncharacterized protein</fullName>
    </submittedName>
</protein>
<proteinExistence type="predicted"/>
<reference evidence="2 3" key="1">
    <citation type="submission" date="2016-04" db="EMBL/GenBank/DDBJ databases">
        <title>Complete genome sequence of natural rubber-degrading, novel Gram-negative bacterium, Rhizobacter gummiphilus strain NS21.</title>
        <authorList>
            <person name="Tabata M."/>
            <person name="Kasai D."/>
            <person name="Fukuda M."/>
        </authorList>
    </citation>
    <scope>NUCLEOTIDE SEQUENCE [LARGE SCALE GENOMIC DNA]</scope>
    <source>
        <strain evidence="2 3">NS21</strain>
    </source>
</reference>
<dbReference type="KEGG" id="rgu:A4W93_28475"/>
<dbReference type="AlphaFoldDB" id="A0A1W6LH22"/>
<dbReference type="Proteomes" id="UP000193427">
    <property type="component" value="Chromosome"/>
</dbReference>